<dbReference type="EMBL" id="JAXCGZ010005974">
    <property type="protein sequence ID" value="KAK7080351.1"/>
    <property type="molecule type" value="Genomic_DNA"/>
</dbReference>
<protein>
    <recommendedName>
        <fullName evidence="5">NR LBD domain-containing protein</fullName>
    </recommendedName>
</protein>
<dbReference type="InterPro" id="IPR000536">
    <property type="entry name" value="Nucl_hrmn_rcpt_lig-bd"/>
</dbReference>
<keyword evidence="3" id="KW-0675">Receptor</keyword>
<comment type="caution">
    <text evidence="6">The sequence shown here is derived from an EMBL/GenBank/DDBJ whole genome shotgun (WGS) entry which is preliminary data.</text>
</comment>
<dbReference type="Proteomes" id="UP001381693">
    <property type="component" value="Unassembled WGS sequence"/>
</dbReference>
<evidence type="ECO:0000256" key="4">
    <source>
        <dbReference type="SAM" id="MobiDB-lite"/>
    </source>
</evidence>
<dbReference type="Gene3D" id="1.10.565.10">
    <property type="entry name" value="Retinoid X Receptor"/>
    <property type="match status" value="1"/>
</dbReference>
<feature type="region of interest" description="Disordered" evidence="4">
    <location>
        <begin position="1"/>
        <end position="22"/>
    </location>
</feature>
<dbReference type="AlphaFoldDB" id="A0AAN8XCI7"/>
<feature type="domain" description="NR LBD" evidence="5">
    <location>
        <begin position="182"/>
        <end position="347"/>
    </location>
</feature>
<evidence type="ECO:0000256" key="2">
    <source>
        <dbReference type="ARBA" id="ARBA00023163"/>
    </source>
</evidence>
<reference evidence="6 7" key="1">
    <citation type="submission" date="2023-11" db="EMBL/GenBank/DDBJ databases">
        <title>Halocaridina rubra genome assembly.</title>
        <authorList>
            <person name="Smith C."/>
        </authorList>
    </citation>
    <scope>NUCLEOTIDE SEQUENCE [LARGE SCALE GENOMIC DNA]</scope>
    <source>
        <strain evidence="6">EP-1</strain>
        <tissue evidence="6">Whole</tissue>
    </source>
</reference>
<name>A0AAN8XCI7_HALRR</name>
<evidence type="ECO:0000256" key="3">
    <source>
        <dbReference type="ARBA" id="ARBA00023170"/>
    </source>
</evidence>
<dbReference type="InterPro" id="IPR035500">
    <property type="entry name" value="NHR-like_dom_sf"/>
</dbReference>
<proteinExistence type="predicted"/>
<dbReference type="PROSITE" id="PS51843">
    <property type="entry name" value="NR_LBD"/>
    <property type="match status" value="1"/>
</dbReference>
<keyword evidence="1" id="KW-0805">Transcription regulation</keyword>
<keyword evidence="7" id="KW-1185">Reference proteome</keyword>
<accession>A0AAN8XCI7</accession>
<organism evidence="6 7">
    <name type="scientific">Halocaridina rubra</name>
    <name type="common">Hawaiian red shrimp</name>
    <dbReference type="NCBI Taxonomy" id="373956"/>
    <lineage>
        <taxon>Eukaryota</taxon>
        <taxon>Metazoa</taxon>
        <taxon>Ecdysozoa</taxon>
        <taxon>Arthropoda</taxon>
        <taxon>Crustacea</taxon>
        <taxon>Multicrustacea</taxon>
        <taxon>Malacostraca</taxon>
        <taxon>Eumalacostraca</taxon>
        <taxon>Eucarida</taxon>
        <taxon>Decapoda</taxon>
        <taxon>Pleocyemata</taxon>
        <taxon>Caridea</taxon>
        <taxon>Atyoidea</taxon>
        <taxon>Atyidae</taxon>
        <taxon>Halocaridina</taxon>
    </lineage>
</organism>
<evidence type="ECO:0000256" key="1">
    <source>
        <dbReference type="ARBA" id="ARBA00023015"/>
    </source>
</evidence>
<evidence type="ECO:0000259" key="5">
    <source>
        <dbReference type="PROSITE" id="PS51843"/>
    </source>
</evidence>
<evidence type="ECO:0000313" key="6">
    <source>
        <dbReference type="EMBL" id="KAK7080351.1"/>
    </source>
</evidence>
<dbReference type="SUPFAM" id="SSF48508">
    <property type="entry name" value="Nuclear receptor ligand-binding domain"/>
    <property type="match status" value="1"/>
</dbReference>
<sequence length="347" mass="38443">MSAATPLDGSNPKGCLAPPTKATGLVMPPPPLQHIPDVPNSTETPSILGNIPPNLARHLGLHDSQWSLASVLASKPFLGPTANFMNPLTPSLIPSLPPVPPMLPSVIPPPIIHHPLPPTPTLTMDLHHSAFSAVRPTLHEFGKSILRHGLPFQPKARMVALLRRTCFGRCNRYPECMPLLNSDRDGARTLDLTHQSRGRYRLSHGILKEEVTVQVLGWAVRQARTSPFLCAMPTHDLLLLLTRAWPQLVLLQAAYWPIDILLLLQNEAKLDLDITNSTIFANEDVRQVDATLRMCRQYSLDSTELMLLSAVILLRLPMPLKESEICSEGIIQAKNDRKFERNKPKSD</sequence>
<gene>
    <name evidence="6" type="ORF">SK128_017301</name>
</gene>
<evidence type="ECO:0000313" key="7">
    <source>
        <dbReference type="Proteomes" id="UP001381693"/>
    </source>
</evidence>
<keyword evidence="2" id="KW-0804">Transcription</keyword>